<evidence type="ECO:0000313" key="2">
    <source>
        <dbReference type="Proteomes" id="UP000317171"/>
    </source>
</evidence>
<dbReference type="RefSeq" id="WP_145216083.1">
    <property type="nucleotide sequence ID" value="NZ_CP036269.1"/>
</dbReference>
<sequence>MITKTALIKYCSPRLYSTKSCLFLGLLVLSCVGCSGTKDDPRGERLSVSGLVYYDGDPITSARILFISDTPEGKVKSAGIVQQGIYQIPEEGGPVPGKARVEIYSTIPEMEEMTQLQAEAKKAGKPFVDPSDVKIPASYNKNSKLTAEITKDGKNTFDFKIESK</sequence>
<dbReference type="Proteomes" id="UP000317171">
    <property type="component" value="Chromosome"/>
</dbReference>
<dbReference type="AlphaFoldDB" id="A0A517RFE4"/>
<gene>
    <name evidence="1" type="ORF">Pan241w_26800</name>
</gene>
<evidence type="ECO:0000313" key="1">
    <source>
        <dbReference type="EMBL" id="QDT42594.1"/>
    </source>
</evidence>
<proteinExistence type="predicted"/>
<accession>A0A517RFE4</accession>
<dbReference type="PROSITE" id="PS51257">
    <property type="entry name" value="PROKAR_LIPOPROTEIN"/>
    <property type="match status" value="1"/>
</dbReference>
<reference evidence="1 2" key="1">
    <citation type="submission" date="2019-02" db="EMBL/GenBank/DDBJ databases">
        <title>Deep-cultivation of Planctomycetes and their phenomic and genomic characterization uncovers novel biology.</title>
        <authorList>
            <person name="Wiegand S."/>
            <person name="Jogler M."/>
            <person name="Boedeker C."/>
            <person name="Pinto D."/>
            <person name="Vollmers J."/>
            <person name="Rivas-Marin E."/>
            <person name="Kohn T."/>
            <person name="Peeters S.H."/>
            <person name="Heuer A."/>
            <person name="Rast P."/>
            <person name="Oberbeckmann S."/>
            <person name="Bunk B."/>
            <person name="Jeske O."/>
            <person name="Meyerdierks A."/>
            <person name="Storesund J.E."/>
            <person name="Kallscheuer N."/>
            <person name="Luecker S."/>
            <person name="Lage O.M."/>
            <person name="Pohl T."/>
            <person name="Merkel B.J."/>
            <person name="Hornburger P."/>
            <person name="Mueller R.-W."/>
            <person name="Bruemmer F."/>
            <person name="Labrenz M."/>
            <person name="Spormann A.M."/>
            <person name="Op den Camp H."/>
            <person name="Overmann J."/>
            <person name="Amann R."/>
            <person name="Jetten M.S.M."/>
            <person name="Mascher T."/>
            <person name="Medema M.H."/>
            <person name="Devos D.P."/>
            <person name="Kaster A.-K."/>
            <person name="Ovreas L."/>
            <person name="Rohde M."/>
            <person name="Galperin M.Y."/>
            <person name="Jogler C."/>
        </authorList>
    </citation>
    <scope>NUCLEOTIDE SEQUENCE [LARGE SCALE GENOMIC DNA]</scope>
    <source>
        <strain evidence="1 2">Pan241w</strain>
    </source>
</reference>
<name>A0A517RFE4_9PLAN</name>
<keyword evidence="2" id="KW-1185">Reference proteome</keyword>
<dbReference type="EMBL" id="CP036269">
    <property type="protein sequence ID" value="QDT42594.1"/>
    <property type="molecule type" value="Genomic_DNA"/>
</dbReference>
<protein>
    <recommendedName>
        <fullName evidence="3">Carboxypeptidase regulatory-like domain-containing protein</fullName>
    </recommendedName>
</protein>
<dbReference type="OrthoDB" id="214323at2"/>
<evidence type="ECO:0008006" key="3">
    <source>
        <dbReference type="Google" id="ProtNLM"/>
    </source>
</evidence>
<dbReference type="KEGG" id="gaz:Pan241w_26800"/>
<organism evidence="1 2">
    <name type="scientific">Gimesia alba</name>
    <dbReference type="NCBI Taxonomy" id="2527973"/>
    <lineage>
        <taxon>Bacteria</taxon>
        <taxon>Pseudomonadati</taxon>
        <taxon>Planctomycetota</taxon>
        <taxon>Planctomycetia</taxon>
        <taxon>Planctomycetales</taxon>
        <taxon>Planctomycetaceae</taxon>
        <taxon>Gimesia</taxon>
    </lineage>
</organism>